<evidence type="ECO:0000313" key="4">
    <source>
        <dbReference type="EMBL" id="OLN22623.1"/>
    </source>
</evidence>
<dbReference type="STRING" id="1714264.BTO30_08195"/>
<dbReference type="InterPro" id="IPR003658">
    <property type="entry name" value="Anti-sigma_ant"/>
</dbReference>
<protein>
    <recommendedName>
        <fullName evidence="2">Anti-sigma factor antagonist</fullName>
    </recommendedName>
</protein>
<dbReference type="PANTHER" id="PTHR33495">
    <property type="entry name" value="ANTI-SIGMA FACTOR ANTAGONIST TM_1081-RELATED-RELATED"/>
    <property type="match status" value="1"/>
</dbReference>
<proteinExistence type="inferred from homology"/>
<dbReference type="InterPro" id="IPR002645">
    <property type="entry name" value="STAS_dom"/>
</dbReference>
<gene>
    <name evidence="4" type="ORF">BTO30_08195</name>
</gene>
<dbReference type="SUPFAM" id="SSF52091">
    <property type="entry name" value="SpoIIaa-like"/>
    <property type="match status" value="1"/>
</dbReference>
<reference evidence="4 5" key="1">
    <citation type="submission" date="2016-12" db="EMBL/GenBank/DDBJ databases">
        <title>Domibacillus antri genome sequencing.</title>
        <authorList>
            <person name="Verma A."/>
            <person name="Krishnamurthi S."/>
        </authorList>
    </citation>
    <scope>NUCLEOTIDE SEQUENCE [LARGE SCALE GENOMIC DNA]</scope>
    <source>
        <strain evidence="4 5">XD80</strain>
    </source>
</reference>
<dbReference type="NCBIfam" id="TIGR00377">
    <property type="entry name" value="ant_ant_sig"/>
    <property type="match status" value="1"/>
</dbReference>
<comment type="similarity">
    <text evidence="1 2">Belongs to the anti-sigma-factor antagonist family.</text>
</comment>
<dbReference type="Pfam" id="PF01740">
    <property type="entry name" value="STAS"/>
    <property type="match status" value="1"/>
</dbReference>
<dbReference type="PROSITE" id="PS50801">
    <property type="entry name" value="STAS"/>
    <property type="match status" value="1"/>
</dbReference>
<dbReference type="Gene3D" id="3.30.750.24">
    <property type="entry name" value="STAS domain"/>
    <property type="match status" value="1"/>
</dbReference>
<keyword evidence="5" id="KW-1185">Reference proteome</keyword>
<evidence type="ECO:0000313" key="5">
    <source>
        <dbReference type="Proteomes" id="UP000185568"/>
    </source>
</evidence>
<organism evidence="4 5">
    <name type="scientific">Domibacillus antri</name>
    <dbReference type="NCBI Taxonomy" id="1714264"/>
    <lineage>
        <taxon>Bacteria</taxon>
        <taxon>Bacillati</taxon>
        <taxon>Bacillota</taxon>
        <taxon>Bacilli</taxon>
        <taxon>Bacillales</taxon>
        <taxon>Bacillaceae</taxon>
        <taxon>Domibacillus</taxon>
    </lineage>
</organism>
<feature type="domain" description="STAS" evidence="3">
    <location>
        <begin position="12"/>
        <end position="104"/>
    </location>
</feature>
<evidence type="ECO:0000256" key="2">
    <source>
        <dbReference type="RuleBase" id="RU003749"/>
    </source>
</evidence>
<evidence type="ECO:0000256" key="1">
    <source>
        <dbReference type="ARBA" id="ARBA00009013"/>
    </source>
</evidence>
<dbReference type="RefSeq" id="WP_075398244.1">
    <property type="nucleotide sequence ID" value="NZ_MSDU01000015.1"/>
</dbReference>
<dbReference type="Proteomes" id="UP000185568">
    <property type="component" value="Unassembled WGS sequence"/>
</dbReference>
<dbReference type="InterPro" id="IPR036513">
    <property type="entry name" value="STAS_dom_sf"/>
</dbReference>
<dbReference type="CDD" id="cd07043">
    <property type="entry name" value="STAS_anti-anti-sigma_factors"/>
    <property type="match status" value="1"/>
</dbReference>
<dbReference type="GO" id="GO:0043856">
    <property type="term" value="F:anti-sigma factor antagonist activity"/>
    <property type="evidence" value="ECO:0007669"/>
    <property type="project" value="InterPro"/>
</dbReference>
<dbReference type="AlphaFoldDB" id="A0A1Q8Q5I6"/>
<dbReference type="PANTHER" id="PTHR33495:SF2">
    <property type="entry name" value="ANTI-SIGMA FACTOR ANTAGONIST TM_1081-RELATED"/>
    <property type="match status" value="1"/>
</dbReference>
<dbReference type="EMBL" id="MSDU01000015">
    <property type="protein sequence ID" value="OLN22623.1"/>
    <property type="molecule type" value="Genomic_DNA"/>
</dbReference>
<name>A0A1Q8Q5I6_9BACI</name>
<evidence type="ECO:0000259" key="3">
    <source>
        <dbReference type="PROSITE" id="PS50801"/>
    </source>
</evidence>
<sequence length="104" mass="11572">MIEFSMKEAEGGTIIVRLNGDLDIDSTEIVEETLLPALENYKAATLNFEEVPFVDSSGMGLLLNVVQSLKEKGVHVMISNVKEEVQFVFELLQIPEILGKDTFI</sequence>
<accession>A0A1Q8Q5I6</accession>
<comment type="caution">
    <text evidence="4">The sequence shown here is derived from an EMBL/GenBank/DDBJ whole genome shotgun (WGS) entry which is preliminary data.</text>
</comment>